<evidence type="ECO:0000256" key="7">
    <source>
        <dbReference type="ARBA" id="ARBA00022824"/>
    </source>
</evidence>
<evidence type="ECO:0000256" key="5">
    <source>
        <dbReference type="ARBA" id="ARBA00022679"/>
    </source>
</evidence>
<dbReference type="GO" id="GO:0052917">
    <property type="term" value="F:dol-P-Man:Man(7)GlcNAc(2)-PP-Dol alpha-1,6-mannosyltransferase activity"/>
    <property type="evidence" value="ECO:0007669"/>
    <property type="project" value="UniProtKB-EC"/>
</dbReference>
<organism evidence="13 14">
    <name type="scientific">Aspergillus ruber (strain CBS 135680)</name>
    <dbReference type="NCBI Taxonomy" id="1388766"/>
    <lineage>
        <taxon>Eukaryota</taxon>
        <taxon>Fungi</taxon>
        <taxon>Dikarya</taxon>
        <taxon>Ascomycota</taxon>
        <taxon>Pezizomycotina</taxon>
        <taxon>Eurotiomycetes</taxon>
        <taxon>Eurotiomycetidae</taxon>
        <taxon>Eurotiales</taxon>
        <taxon>Aspergillaceae</taxon>
        <taxon>Aspergillus</taxon>
        <taxon>Aspergillus subgen. Aspergillus</taxon>
    </lineage>
</organism>
<evidence type="ECO:0000256" key="3">
    <source>
        <dbReference type="ARBA" id="ARBA00007063"/>
    </source>
</evidence>
<feature type="transmembrane region" description="Helical" evidence="12">
    <location>
        <begin position="375"/>
        <end position="400"/>
    </location>
</feature>
<proteinExistence type="inferred from homology"/>
<dbReference type="GeneID" id="63699865"/>
<dbReference type="UniPathway" id="UPA00378"/>
<evidence type="ECO:0000313" key="14">
    <source>
        <dbReference type="Proteomes" id="UP000019804"/>
    </source>
</evidence>
<accession>A0A017S6W2</accession>
<comment type="pathway">
    <text evidence="2">Protein modification; protein glycosylation.</text>
</comment>
<keyword evidence="5 13" id="KW-0808">Transferase</keyword>
<evidence type="ECO:0000256" key="10">
    <source>
        <dbReference type="ARBA" id="ARBA00044721"/>
    </source>
</evidence>
<comment type="function">
    <text evidence="10">Mannosyltransferase that operates in the biosynthetic pathway of dolichol-linked oligosaccharides, the glycan precursors employed in protein asparagine (N)-glycosylation. The assembly of dolichol-linked oligosaccharides begins on the cytosolic side of the endoplasmic reticulum membrane and finishes in its lumen. The sequential addition of sugars to dolichol pyrophosphate produces dolichol-linked oligosaccharides containing fourteen sugars, including two GlcNAcs, nine mannoses and three glucoses. Once assembled, the oligosaccharide is transferred from the lipid to nascent proteins by oligosaccharyltransferases. In the lumen of the endoplasmic reticulum, adds the eighth mannose residue in an alpha-1,6 linkage onto Man(7)GlcNAc(2)-PP-dolichol to produce Man(8)GlcNAc(2)-PP-dolichol.</text>
</comment>
<dbReference type="HOGENOM" id="CLU_008917_4_1_1"/>
<dbReference type="PANTHER" id="PTHR22760">
    <property type="entry name" value="GLYCOSYLTRANSFERASE"/>
    <property type="match status" value="1"/>
</dbReference>
<comment type="similarity">
    <text evidence="3 12">Belongs to the glycosyltransferase 22 family.</text>
</comment>
<evidence type="ECO:0000256" key="12">
    <source>
        <dbReference type="RuleBase" id="RU363075"/>
    </source>
</evidence>
<reference evidence="14" key="1">
    <citation type="journal article" date="2014" name="Nat. Commun.">
        <title>Genomic adaptations of the halophilic Dead Sea filamentous fungus Eurotium rubrum.</title>
        <authorList>
            <person name="Kis-Papo T."/>
            <person name="Weig A.R."/>
            <person name="Riley R."/>
            <person name="Persoh D."/>
            <person name="Salamov A."/>
            <person name="Sun H."/>
            <person name="Lipzen A."/>
            <person name="Wasser S.P."/>
            <person name="Rambold G."/>
            <person name="Grigoriev I.V."/>
            <person name="Nevo E."/>
        </authorList>
    </citation>
    <scope>NUCLEOTIDE SEQUENCE [LARGE SCALE GENOMIC DNA]</scope>
    <source>
        <strain evidence="14">CBS 135680</strain>
    </source>
</reference>
<name>A0A017S6W2_ASPRC</name>
<keyword evidence="8 12" id="KW-1133">Transmembrane helix</keyword>
<keyword evidence="14" id="KW-1185">Reference proteome</keyword>
<dbReference type="PANTHER" id="PTHR22760:SF1">
    <property type="entry name" value="DOL-P-MAN:MAN(7)GLCNAC(2)-PP-DOL ALPHA-1,6-MANNOSYLTRANSFERASE"/>
    <property type="match status" value="1"/>
</dbReference>
<dbReference type="GO" id="GO:0006487">
    <property type="term" value="P:protein N-linked glycosylation"/>
    <property type="evidence" value="ECO:0007669"/>
    <property type="project" value="TreeGrafter"/>
</dbReference>
<evidence type="ECO:0000256" key="9">
    <source>
        <dbReference type="ARBA" id="ARBA00023136"/>
    </source>
</evidence>
<protein>
    <recommendedName>
        <fullName evidence="12">Mannosyltransferase</fullName>
        <ecNumber evidence="12">2.4.1.-</ecNumber>
    </recommendedName>
</protein>
<dbReference type="AlphaFoldDB" id="A0A017S6W2"/>
<keyword evidence="6 12" id="KW-0812">Transmembrane</keyword>
<dbReference type="GO" id="GO:0005789">
    <property type="term" value="C:endoplasmic reticulum membrane"/>
    <property type="evidence" value="ECO:0007669"/>
    <property type="project" value="UniProtKB-SubCell"/>
</dbReference>
<dbReference type="RefSeq" id="XP_040636471.1">
    <property type="nucleotide sequence ID" value="XM_040784741.1"/>
</dbReference>
<feature type="transmembrane region" description="Helical" evidence="12">
    <location>
        <begin position="238"/>
        <end position="259"/>
    </location>
</feature>
<gene>
    <name evidence="13" type="ORF">EURHEDRAFT_461708</name>
</gene>
<feature type="transmembrane region" description="Helical" evidence="12">
    <location>
        <begin position="200"/>
        <end position="226"/>
    </location>
</feature>
<feature type="transmembrane region" description="Helical" evidence="12">
    <location>
        <begin position="115"/>
        <end position="133"/>
    </location>
</feature>
<evidence type="ECO:0000256" key="8">
    <source>
        <dbReference type="ARBA" id="ARBA00022989"/>
    </source>
</evidence>
<keyword evidence="4 12" id="KW-0328">Glycosyltransferase</keyword>
<dbReference type="EMBL" id="KK088435">
    <property type="protein sequence ID" value="EYE92783.1"/>
    <property type="molecule type" value="Genomic_DNA"/>
</dbReference>
<dbReference type="InterPro" id="IPR005599">
    <property type="entry name" value="GPI_mannosylTrfase"/>
</dbReference>
<feature type="transmembrane region" description="Helical" evidence="12">
    <location>
        <begin position="348"/>
        <end position="369"/>
    </location>
</feature>
<dbReference type="STRING" id="1388766.A0A017S6W2"/>
<feature type="transmembrane region" description="Helical" evidence="12">
    <location>
        <begin position="300"/>
        <end position="317"/>
    </location>
</feature>
<evidence type="ECO:0000256" key="11">
    <source>
        <dbReference type="ARBA" id="ARBA00048899"/>
    </source>
</evidence>
<keyword evidence="7 12" id="KW-0256">Endoplasmic reticulum</keyword>
<evidence type="ECO:0000256" key="1">
    <source>
        <dbReference type="ARBA" id="ARBA00004477"/>
    </source>
</evidence>
<dbReference type="EC" id="2.4.1.-" evidence="12"/>
<keyword evidence="9 12" id="KW-0472">Membrane</keyword>
<evidence type="ECO:0000256" key="2">
    <source>
        <dbReference type="ARBA" id="ARBA00004922"/>
    </source>
</evidence>
<evidence type="ECO:0000256" key="4">
    <source>
        <dbReference type="ARBA" id="ARBA00022676"/>
    </source>
</evidence>
<comment type="catalytic activity">
    <reaction evidence="11">
        <text>an alpha-D-Man-(1-&gt;2)-alpha-D-Man-(1-&gt;2)-alpha-D-Man-(1-&gt;3)-[alpha-D-Man-(1-&gt;2)-alpha-D-Man-(1-&gt;3)-alpha-D-Man-(1-&gt;6)]-beta-D-Man-(1-&gt;4)-beta-D-GlcNAc-(1-&gt;4)-alpha-D-GlcNAc-diphospho-di-trans,poly-cis-dolichol + a di-trans,poly-cis-dolichyl beta-D-mannosyl phosphate = an alpha-D-Man-(1-&gt;2)-alpha-D-Man-(1-&gt;2)-alpha-D-Man-(1-&gt;3)-[alpha-D-Man-(1-&gt;2)-alpha-D-Man-(1-&gt;3)-[alpha-D-Man-(1-&gt;6)]-alpha-D-Man-(1-&gt;6)]-beta-D-Man-(1-&gt;4)-beta-D-GlcNAc-(1-&gt;4)-alpha-D-GlcNAc-diphospho-di-trans,poly-cis-dolichol + a di-trans,poly-cis-dolichyl phosphate + H(+)</text>
        <dbReference type="Rhea" id="RHEA:29535"/>
        <dbReference type="Rhea" id="RHEA-COMP:19498"/>
        <dbReference type="Rhea" id="RHEA-COMP:19501"/>
        <dbReference type="Rhea" id="RHEA-COMP:19518"/>
        <dbReference type="Rhea" id="RHEA-COMP:19519"/>
        <dbReference type="ChEBI" id="CHEBI:15378"/>
        <dbReference type="ChEBI" id="CHEBI:57683"/>
        <dbReference type="ChEBI" id="CHEBI:58211"/>
        <dbReference type="ChEBI" id="CHEBI:132517"/>
        <dbReference type="ChEBI" id="CHEBI:132519"/>
        <dbReference type="EC" id="2.4.1.260"/>
    </reaction>
    <physiologicalReaction direction="left-to-right" evidence="11">
        <dbReference type="Rhea" id="RHEA:29536"/>
    </physiologicalReaction>
</comment>
<dbReference type="OrthoDB" id="19039at2759"/>
<sequence length="573" mass="64392">MSRDIGLYIPYIPFIDRLLINTVFLFLFLLVPGLVLLHLLVAPYTKVEESFHVQAIHDIETYGIPSIGDAAAYMQEHYDHFKFPGAVPRTFIGALVLSELSRPFIWLNKNVNRQILARAILGLFNASALMSYASGIKRAFGQPAAIWYLLFQASQFHVLYYASRTLSNMFAFGITTLALRYLLSEPGVRHKYRTRCRLSLCLLTVAGIIFRSELALFLAMHTLFLLLTGRVSLIKEVIPAGILGLFIGLISTVSVDSFFWQQFPLWPELAAFKFNVVSGQASAWGTQPWHFYFSNAIPRLLLNPCTYLIGIPVALSLSSTRAATAYLLAPSLAFVALFSSQPHKEWRFILYVIPPLTAAASLGASYIWTHRTKSFIYRLLSLVMLLSPLASFTISTFVLLPSSAANYPGAHALRALHDNHGDTFQPEISVYLGNLACQTGVTRFLQIPSKSPTEAWKYDKTEDETIKSSSTFWDQFDYALVEAVGPEESRLTSGPNSRWENVEVVNGFAGVRVLRPGEEARGSVEESFLRGIGGERAIGVWEKGRELVRRFVTKGWWVGLRMEPRIRIMRRVE</sequence>
<dbReference type="Pfam" id="PF03901">
    <property type="entry name" value="Glyco_transf_22"/>
    <property type="match status" value="1"/>
</dbReference>
<feature type="transmembrane region" description="Helical" evidence="12">
    <location>
        <begin position="18"/>
        <end position="41"/>
    </location>
</feature>
<feature type="transmembrane region" description="Helical" evidence="12">
    <location>
        <begin position="169"/>
        <end position="188"/>
    </location>
</feature>
<dbReference type="Proteomes" id="UP000019804">
    <property type="component" value="Unassembled WGS sequence"/>
</dbReference>
<evidence type="ECO:0000256" key="6">
    <source>
        <dbReference type="ARBA" id="ARBA00022692"/>
    </source>
</evidence>
<evidence type="ECO:0000313" key="13">
    <source>
        <dbReference type="EMBL" id="EYE92783.1"/>
    </source>
</evidence>
<comment type="subcellular location">
    <subcellularLocation>
        <location evidence="1 12">Endoplasmic reticulum membrane</location>
        <topology evidence="1 12">Multi-pass membrane protein</topology>
    </subcellularLocation>
</comment>